<dbReference type="Proteomes" id="UP001634394">
    <property type="component" value="Unassembled WGS sequence"/>
</dbReference>
<evidence type="ECO:0000256" key="1">
    <source>
        <dbReference type="ARBA" id="ARBA00022837"/>
    </source>
</evidence>
<keyword evidence="1" id="KW-0106">Calcium</keyword>
<dbReference type="AlphaFoldDB" id="A0ABD3TIK3"/>
<feature type="domain" description="EF-hand" evidence="2">
    <location>
        <begin position="79"/>
        <end position="111"/>
    </location>
</feature>
<dbReference type="EMBL" id="JBJQND010000018">
    <property type="protein sequence ID" value="KAL3835983.1"/>
    <property type="molecule type" value="Genomic_DNA"/>
</dbReference>
<protein>
    <recommendedName>
        <fullName evidence="2">EF-hand domain-containing protein</fullName>
    </recommendedName>
</protein>
<proteinExistence type="predicted"/>
<reference evidence="3 4" key="1">
    <citation type="submission" date="2024-11" db="EMBL/GenBank/DDBJ databases">
        <title>Chromosome-level genome assembly of the freshwater bivalve Anodonta woodiana.</title>
        <authorList>
            <person name="Chen X."/>
        </authorList>
    </citation>
    <scope>NUCLEOTIDE SEQUENCE [LARGE SCALE GENOMIC DNA]</scope>
    <source>
        <strain evidence="3">MN2024</strain>
        <tissue evidence="3">Gills</tissue>
    </source>
</reference>
<dbReference type="PROSITE" id="PS50222">
    <property type="entry name" value="EF_HAND_2"/>
    <property type="match status" value="2"/>
</dbReference>
<dbReference type="InterPro" id="IPR011992">
    <property type="entry name" value="EF-hand-dom_pair"/>
</dbReference>
<sequence>MAGRGRKIPKEISDIFDKYIHNNVRHLKRDDAIKLLESEFGLDKEQAQTMFETFDKDKNGVMSIWEFQQFYICIGDHAQEVIKKFQELDADGSGKLDANEAREGLKTLKTATGRSLEDKEIDFFVQTTAGDDGTIDLGSFTSLLYRLKLYNSPAPPKDVKIHA</sequence>
<keyword evidence="4" id="KW-1185">Reference proteome</keyword>
<evidence type="ECO:0000313" key="3">
    <source>
        <dbReference type="EMBL" id="KAL3835983.1"/>
    </source>
</evidence>
<comment type="caution">
    <text evidence="3">The sequence shown here is derived from an EMBL/GenBank/DDBJ whole genome shotgun (WGS) entry which is preliminary data.</text>
</comment>
<feature type="domain" description="EF-hand" evidence="2">
    <location>
        <begin position="42"/>
        <end position="77"/>
    </location>
</feature>
<evidence type="ECO:0000259" key="2">
    <source>
        <dbReference type="PROSITE" id="PS50222"/>
    </source>
</evidence>
<dbReference type="Gene3D" id="1.10.238.10">
    <property type="entry name" value="EF-hand"/>
    <property type="match status" value="1"/>
</dbReference>
<dbReference type="PROSITE" id="PS00018">
    <property type="entry name" value="EF_HAND_1"/>
    <property type="match status" value="1"/>
</dbReference>
<accession>A0ABD3TIK3</accession>
<dbReference type="InterPro" id="IPR018247">
    <property type="entry name" value="EF_Hand_1_Ca_BS"/>
</dbReference>
<name>A0ABD3TIK3_SINWO</name>
<dbReference type="SMART" id="SM00054">
    <property type="entry name" value="EFh"/>
    <property type="match status" value="2"/>
</dbReference>
<organism evidence="3 4">
    <name type="scientific">Sinanodonta woodiana</name>
    <name type="common">Chinese pond mussel</name>
    <name type="synonym">Anodonta woodiana</name>
    <dbReference type="NCBI Taxonomy" id="1069815"/>
    <lineage>
        <taxon>Eukaryota</taxon>
        <taxon>Metazoa</taxon>
        <taxon>Spiralia</taxon>
        <taxon>Lophotrochozoa</taxon>
        <taxon>Mollusca</taxon>
        <taxon>Bivalvia</taxon>
        <taxon>Autobranchia</taxon>
        <taxon>Heteroconchia</taxon>
        <taxon>Palaeoheterodonta</taxon>
        <taxon>Unionida</taxon>
        <taxon>Unionoidea</taxon>
        <taxon>Unionidae</taxon>
        <taxon>Unioninae</taxon>
        <taxon>Sinanodonta</taxon>
    </lineage>
</organism>
<dbReference type="SUPFAM" id="SSF47473">
    <property type="entry name" value="EF-hand"/>
    <property type="match status" value="1"/>
</dbReference>
<evidence type="ECO:0000313" key="4">
    <source>
        <dbReference type="Proteomes" id="UP001634394"/>
    </source>
</evidence>
<dbReference type="Pfam" id="PF13202">
    <property type="entry name" value="EF-hand_5"/>
    <property type="match status" value="2"/>
</dbReference>
<gene>
    <name evidence="3" type="ORF">ACJMK2_021442</name>
</gene>
<dbReference type="InterPro" id="IPR002048">
    <property type="entry name" value="EF_hand_dom"/>
</dbReference>